<organism evidence="1 2">
    <name type="scientific">Streptomyces xanthochromogenes</name>
    <dbReference type="NCBI Taxonomy" id="67384"/>
    <lineage>
        <taxon>Bacteria</taxon>
        <taxon>Bacillati</taxon>
        <taxon>Actinomycetota</taxon>
        <taxon>Actinomycetes</taxon>
        <taxon>Kitasatosporales</taxon>
        <taxon>Streptomycetaceae</taxon>
        <taxon>Streptomyces</taxon>
    </lineage>
</organism>
<comment type="caution">
    <text evidence="1">The sequence shown here is derived from an EMBL/GenBank/DDBJ whole genome shotgun (WGS) entry which is preliminary data.</text>
</comment>
<reference evidence="2" key="1">
    <citation type="journal article" date="2019" name="Int. J. Syst. Evol. Microbiol.">
        <title>The Global Catalogue of Microorganisms (GCM) 10K type strain sequencing project: providing services to taxonomists for standard genome sequencing and annotation.</title>
        <authorList>
            <consortium name="The Broad Institute Genomics Platform"/>
            <consortium name="The Broad Institute Genome Sequencing Center for Infectious Disease"/>
            <person name="Wu L."/>
            <person name="Ma J."/>
        </authorList>
    </citation>
    <scope>NUCLEOTIDE SEQUENCE [LARGE SCALE GENOMIC DNA]</scope>
    <source>
        <strain evidence="2">JCM 4594</strain>
    </source>
</reference>
<evidence type="ECO:0000313" key="2">
    <source>
        <dbReference type="Proteomes" id="UP000600946"/>
    </source>
</evidence>
<sequence>MAEATIELPLSFQVPEVFRDIDFTVSAEENTNKLLDELTAIDPRPSDEEIAHAVLAQQTMYEMLAAAGAVYAGILLAGPGKGKADAKLTSLMLTVTARPSELSNDQTVHRLARTMGAIYPEAEVGVVRMHTGPAVLLTEETKVPRPVNLLDNDDSPSVVRQMHVFVPIPGRLAMADFSIATENTAEWDDYVAILGQVCKTIRFAD</sequence>
<accession>A0ABQ2ZHQ1</accession>
<dbReference type="RefSeq" id="WP_190025801.1">
    <property type="nucleotide sequence ID" value="NZ_BMUU01000001.1"/>
</dbReference>
<keyword evidence="2" id="KW-1185">Reference proteome</keyword>
<evidence type="ECO:0000313" key="1">
    <source>
        <dbReference type="EMBL" id="GGY13902.1"/>
    </source>
</evidence>
<name>A0ABQ2ZHQ1_9ACTN</name>
<dbReference type="GeneID" id="96288205"/>
<protein>
    <submittedName>
        <fullName evidence="1">Uncharacterized protein</fullName>
    </submittedName>
</protein>
<proteinExistence type="predicted"/>
<gene>
    <name evidence="1" type="ORF">GCM10010326_01540</name>
</gene>
<dbReference type="EMBL" id="BMUU01000001">
    <property type="protein sequence ID" value="GGY13902.1"/>
    <property type="molecule type" value="Genomic_DNA"/>
</dbReference>
<dbReference type="Proteomes" id="UP000600946">
    <property type="component" value="Unassembled WGS sequence"/>
</dbReference>